<dbReference type="GO" id="GO:0006529">
    <property type="term" value="P:asparagine biosynthetic process"/>
    <property type="evidence" value="ECO:0007669"/>
    <property type="project" value="UniProtKB-KW"/>
</dbReference>
<dbReference type="Gene3D" id="3.40.50.620">
    <property type="entry name" value="HUPs"/>
    <property type="match status" value="1"/>
</dbReference>
<proteinExistence type="inferred from homology"/>
<dbReference type="InterPro" id="IPR014729">
    <property type="entry name" value="Rossmann-like_a/b/a_fold"/>
</dbReference>
<dbReference type="InterPro" id="IPR033738">
    <property type="entry name" value="AsnB_N"/>
</dbReference>
<feature type="binding site" evidence="10">
    <location>
        <position position="100"/>
    </location>
    <ligand>
        <name>L-glutamine</name>
        <dbReference type="ChEBI" id="CHEBI:58359"/>
    </ligand>
</feature>
<dbReference type="Pfam" id="PF13537">
    <property type="entry name" value="GATase_7"/>
    <property type="match status" value="1"/>
</dbReference>
<dbReference type="OrthoDB" id="9763290at2"/>
<accession>A0A239A913</accession>
<evidence type="ECO:0000256" key="7">
    <source>
        <dbReference type="ARBA" id="ARBA00022962"/>
    </source>
</evidence>
<evidence type="ECO:0000256" key="2">
    <source>
        <dbReference type="ARBA" id="ARBA00005752"/>
    </source>
</evidence>
<dbReference type="GO" id="GO:0005524">
    <property type="term" value="F:ATP binding"/>
    <property type="evidence" value="ECO:0007669"/>
    <property type="project" value="UniProtKB-KW"/>
</dbReference>
<feature type="binding site" evidence="10">
    <location>
        <position position="284"/>
    </location>
    <ligand>
        <name>ATP</name>
        <dbReference type="ChEBI" id="CHEBI:30616"/>
    </ligand>
</feature>
<dbReference type="CDD" id="cd00712">
    <property type="entry name" value="AsnB"/>
    <property type="match status" value="1"/>
</dbReference>
<evidence type="ECO:0000256" key="8">
    <source>
        <dbReference type="ARBA" id="ARBA00048741"/>
    </source>
</evidence>
<dbReference type="GO" id="GO:0005829">
    <property type="term" value="C:cytosol"/>
    <property type="evidence" value="ECO:0007669"/>
    <property type="project" value="TreeGrafter"/>
</dbReference>
<dbReference type="EMBL" id="FZOJ01000001">
    <property type="protein sequence ID" value="SNR91373.1"/>
    <property type="molecule type" value="Genomic_DNA"/>
</dbReference>
<organism evidence="13 14">
    <name type="scientific">Anaerovirgula multivorans</name>
    <dbReference type="NCBI Taxonomy" id="312168"/>
    <lineage>
        <taxon>Bacteria</taxon>
        <taxon>Bacillati</taxon>
        <taxon>Bacillota</taxon>
        <taxon>Clostridia</taxon>
        <taxon>Peptostreptococcales</taxon>
        <taxon>Natronincolaceae</taxon>
        <taxon>Anaerovirgula</taxon>
    </lineage>
</organism>
<dbReference type="NCBIfam" id="TIGR01536">
    <property type="entry name" value="asn_synth_AEB"/>
    <property type="match status" value="1"/>
</dbReference>
<dbReference type="Pfam" id="PF00733">
    <property type="entry name" value="Asn_synthase"/>
    <property type="match status" value="1"/>
</dbReference>
<evidence type="ECO:0000256" key="9">
    <source>
        <dbReference type="PIRSR" id="PIRSR001589-1"/>
    </source>
</evidence>
<evidence type="ECO:0000313" key="13">
    <source>
        <dbReference type="EMBL" id="SNR91373.1"/>
    </source>
</evidence>
<keyword evidence="6 9" id="KW-0061">Asparagine biosynthesis</keyword>
<comment type="pathway">
    <text evidence="1">Amino-acid biosynthesis; L-asparagine biosynthesis; L-asparagine from L-aspartate (L-Gln route): step 1/1.</text>
</comment>
<dbReference type="PIRSF" id="PIRSF001589">
    <property type="entry name" value="Asn_synthetase_glu-h"/>
    <property type="match status" value="1"/>
</dbReference>
<evidence type="ECO:0000256" key="1">
    <source>
        <dbReference type="ARBA" id="ARBA00005187"/>
    </source>
</evidence>
<keyword evidence="4 10" id="KW-0547">Nucleotide-binding</keyword>
<dbReference type="InterPro" id="IPR006426">
    <property type="entry name" value="Asn_synth_AEB"/>
</dbReference>
<evidence type="ECO:0000256" key="4">
    <source>
        <dbReference type="ARBA" id="ARBA00022741"/>
    </source>
</evidence>
<dbReference type="InterPro" id="IPR001962">
    <property type="entry name" value="Asn_synthase"/>
</dbReference>
<feature type="domain" description="Glutamine amidotransferase type-2" evidence="12">
    <location>
        <begin position="2"/>
        <end position="215"/>
    </location>
</feature>
<dbReference type="InterPro" id="IPR017932">
    <property type="entry name" value="GATase_2_dom"/>
</dbReference>
<evidence type="ECO:0000256" key="5">
    <source>
        <dbReference type="ARBA" id="ARBA00022840"/>
    </source>
</evidence>
<keyword evidence="14" id="KW-1185">Reference proteome</keyword>
<keyword evidence="5 10" id="KW-0067">ATP-binding</keyword>
<dbReference type="InterPro" id="IPR029055">
    <property type="entry name" value="Ntn_hydrolases_N"/>
</dbReference>
<name>A0A239A913_9FIRM</name>
<evidence type="ECO:0000256" key="11">
    <source>
        <dbReference type="PIRSR" id="PIRSR001589-3"/>
    </source>
</evidence>
<reference evidence="13 14" key="1">
    <citation type="submission" date="2017-06" db="EMBL/GenBank/DDBJ databases">
        <authorList>
            <person name="Kim H.J."/>
            <person name="Triplett B.A."/>
        </authorList>
    </citation>
    <scope>NUCLEOTIDE SEQUENCE [LARGE SCALE GENOMIC DNA]</scope>
    <source>
        <strain evidence="13 14">SCA</strain>
    </source>
</reference>
<dbReference type="SUPFAM" id="SSF56235">
    <property type="entry name" value="N-terminal nucleophile aminohydrolases (Ntn hydrolases)"/>
    <property type="match status" value="1"/>
</dbReference>
<dbReference type="AlphaFoldDB" id="A0A239A913"/>
<dbReference type="Proteomes" id="UP000198304">
    <property type="component" value="Unassembled WGS sequence"/>
</dbReference>
<dbReference type="EC" id="6.3.5.4" evidence="3"/>
<dbReference type="InterPro" id="IPR051786">
    <property type="entry name" value="ASN_synthetase/amidase"/>
</dbReference>
<dbReference type="CDD" id="cd01991">
    <property type="entry name" value="Asn_synthase_B_C"/>
    <property type="match status" value="1"/>
</dbReference>
<dbReference type="SUPFAM" id="SSF52402">
    <property type="entry name" value="Adenine nucleotide alpha hydrolases-like"/>
    <property type="match status" value="1"/>
</dbReference>
<feature type="site" description="Important for beta-aspartyl-AMP intermediate formation" evidence="11">
    <location>
        <position position="361"/>
    </location>
</feature>
<dbReference type="PROSITE" id="PS51278">
    <property type="entry name" value="GATASE_TYPE_2"/>
    <property type="match status" value="1"/>
</dbReference>
<gene>
    <name evidence="13" type="ORF">SAMN05446037_1001384</name>
</gene>
<dbReference type="RefSeq" id="WP_089281157.1">
    <property type="nucleotide sequence ID" value="NZ_FZOJ01000001.1"/>
</dbReference>
<evidence type="ECO:0000256" key="10">
    <source>
        <dbReference type="PIRSR" id="PIRSR001589-2"/>
    </source>
</evidence>
<keyword evidence="9" id="KW-0028">Amino-acid biosynthesis</keyword>
<feature type="active site" description="For GATase activity" evidence="9">
    <location>
        <position position="2"/>
    </location>
</feature>
<dbReference type="Gene3D" id="3.60.20.10">
    <property type="entry name" value="Glutamine Phosphoribosylpyrophosphate, subunit 1, domain 1"/>
    <property type="match status" value="1"/>
</dbReference>
<evidence type="ECO:0000256" key="3">
    <source>
        <dbReference type="ARBA" id="ARBA00012737"/>
    </source>
</evidence>
<sequence length="615" mass="71838">MCGFVGFADANLALDKIKIINDMMDTIIHRGPDSGGVFSDDHVTLGFRRLKIIDLSEVASQPMYNEDKSCVLIFNGEIYNYQELRDDLKEKGHLFKSETDSEVIIHGYEEYGVEILQKLRGMFAFVIWDVKNETMFLARDFFGIKPLYYTQNTTDHSFIFGSEIKSFLKQPSFKKEMNEDALKPYLTFQYSVLDETFFKGVYKLKPGHYMLYKKGEIEIKPYWSVNFNEKENSLEHYVEEIKSTLKESVNYHRISDVKVGSFLSGGIDSSYITALLMPNKTFSVGFQDYEGIFNETNHAKDLSDILKIDNYRKIINADECFEMLPTIQYHMDEPQSNPSSVPLYFLSELASKHVTVVLSGEGADEIFGGYEWYDTTPTMEKYEKVPYVIRRPVSQICKKLPRNRITRFLVKGGQKVEEKFIGQAKVFDEDDALRVLKDDYKNGPSTRSVTKGVYDQVKDKDDITKMQYVDLNLWLPGDILLKADKMSLAHSIELRVPFLDKVVMSLASQIPTRYRVNKINTKYALRTAAKEALPDEWANRPKVGFPVPIRFWLREKKYYDIVKEMFQSDIAEEFFNTEELVRYLDEHYTKKDNYARYIWTVYVFLVWYKKFFKEL</sequence>
<comment type="catalytic activity">
    <reaction evidence="8">
        <text>L-aspartate + L-glutamine + ATP + H2O = L-asparagine + L-glutamate + AMP + diphosphate + H(+)</text>
        <dbReference type="Rhea" id="RHEA:12228"/>
        <dbReference type="ChEBI" id="CHEBI:15377"/>
        <dbReference type="ChEBI" id="CHEBI:15378"/>
        <dbReference type="ChEBI" id="CHEBI:29985"/>
        <dbReference type="ChEBI" id="CHEBI:29991"/>
        <dbReference type="ChEBI" id="CHEBI:30616"/>
        <dbReference type="ChEBI" id="CHEBI:33019"/>
        <dbReference type="ChEBI" id="CHEBI:58048"/>
        <dbReference type="ChEBI" id="CHEBI:58359"/>
        <dbReference type="ChEBI" id="CHEBI:456215"/>
        <dbReference type="EC" id="6.3.5.4"/>
    </reaction>
</comment>
<evidence type="ECO:0000259" key="12">
    <source>
        <dbReference type="PROSITE" id="PS51278"/>
    </source>
</evidence>
<feature type="binding site" evidence="10">
    <location>
        <begin position="359"/>
        <end position="360"/>
    </location>
    <ligand>
        <name>ATP</name>
        <dbReference type="ChEBI" id="CHEBI:30616"/>
    </ligand>
</feature>
<comment type="similarity">
    <text evidence="2">Belongs to the asparagine synthetase family.</text>
</comment>
<dbReference type="GO" id="GO:0004066">
    <property type="term" value="F:asparagine synthase (glutamine-hydrolyzing) activity"/>
    <property type="evidence" value="ECO:0007669"/>
    <property type="project" value="UniProtKB-EC"/>
</dbReference>
<dbReference type="PANTHER" id="PTHR43284:SF1">
    <property type="entry name" value="ASPARAGINE SYNTHETASE"/>
    <property type="match status" value="1"/>
</dbReference>
<dbReference type="PANTHER" id="PTHR43284">
    <property type="entry name" value="ASPARAGINE SYNTHETASE (GLUTAMINE-HYDROLYZING)"/>
    <property type="match status" value="1"/>
</dbReference>
<keyword evidence="7 9" id="KW-0315">Glutamine amidotransferase</keyword>
<evidence type="ECO:0000256" key="6">
    <source>
        <dbReference type="ARBA" id="ARBA00022888"/>
    </source>
</evidence>
<evidence type="ECO:0000313" key="14">
    <source>
        <dbReference type="Proteomes" id="UP000198304"/>
    </source>
</evidence>
<protein>
    <recommendedName>
        <fullName evidence="3">asparagine synthase (glutamine-hydrolyzing)</fullName>
        <ecNumber evidence="3">6.3.5.4</ecNumber>
    </recommendedName>
</protein>